<reference evidence="1 2" key="1">
    <citation type="journal article" date="2019" name="Sci. Data">
        <title>Hybrid genome assembly and annotation of Danionella translucida.</title>
        <authorList>
            <person name="Kadobianskyi M."/>
            <person name="Schulze L."/>
            <person name="Schuelke M."/>
            <person name="Judkewitz B."/>
        </authorList>
    </citation>
    <scope>NUCLEOTIDE SEQUENCE [LARGE SCALE GENOMIC DNA]</scope>
    <source>
        <strain evidence="1 2">Bolton</strain>
    </source>
</reference>
<protein>
    <submittedName>
        <fullName evidence="1">Uncharacterized protein</fullName>
    </submittedName>
</protein>
<organism evidence="1 2">
    <name type="scientific">Danionella cerebrum</name>
    <dbReference type="NCBI Taxonomy" id="2873325"/>
    <lineage>
        <taxon>Eukaryota</taxon>
        <taxon>Metazoa</taxon>
        <taxon>Chordata</taxon>
        <taxon>Craniata</taxon>
        <taxon>Vertebrata</taxon>
        <taxon>Euteleostomi</taxon>
        <taxon>Actinopterygii</taxon>
        <taxon>Neopterygii</taxon>
        <taxon>Teleostei</taxon>
        <taxon>Ostariophysi</taxon>
        <taxon>Cypriniformes</taxon>
        <taxon>Danionidae</taxon>
        <taxon>Danioninae</taxon>
        <taxon>Danionella</taxon>
    </lineage>
</organism>
<gene>
    <name evidence="1" type="ORF">DNTS_031292</name>
</gene>
<accession>A0A553Q5Y0</accession>
<comment type="caution">
    <text evidence="1">The sequence shown here is derived from an EMBL/GenBank/DDBJ whole genome shotgun (WGS) entry which is preliminary data.</text>
</comment>
<sequence>MHRLTAVLRAKGSDSLMTDQKLLAEKPKSVSIRRHPARETNKRRDSWSIRHRQEGISQCAINLSKSLQRKALLHISARKNDESSIRHVYEREALCDEGFMRDVVFLCPLRQ</sequence>
<evidence type="ECO:0000313" key="1">
    <source>
        <dbReference type="EMBL" id="TRY85340.1"/>
    </source>
</evidence>
<proteinExistence type="predicted"/>
<evidence type="ECO:0000313" key="2">
    <source>
        <dbReference type="Proteomes" id="UP000316079"/>
    </source>
</evidence>
<dbReference type="AlphaFoldDB" id="A0A553Q5Y0"/>
<name>A0A553Q5Y0_9TELE</name>
<dbReference type="Proteomes" id="UP000316079">
    <property type="component" value="Unassembled WGS sequence"/>
</dbReference>
<keyword evidence="2" id="KW-1185">Reference proteome</keyword>
<dbReference type="EMBL" id="SRMA01026295">
    <property type="protein sequence ID" value="TRY85340.1"/>
    <property type="molecule type" value="Genomic_DNA"/>
</dbReference>